<reference evidence="3 4" key="1">
    <citation type="submission" date="2014-01" db="EMBL/GenBank/DDBJ databases">
        <authorList>
            <person name="Dobos K."/>
            <person name="Lenaerts A."/>
            <person name="Ordway D."/>
            <person name="DeGroote M.A."/>
            <person name="Parker T."/>
            <person name="Sizemore C."/>
            <person name="Tallon L.J."/>
            <person name="Sadzewicz L.K."/>
            <person name="Sengamalay N."/>
            <person name="Fraser C.M."/>
            <person name="Hine E."/>
            <person name="Shefchek K.A."/>
            <person name="Das S.P."/>
            <person name="Tettelin H."/>
        </authorList>
    </citation>
    <scope>NUCLEOTIDE SEQUENCE [LARGE SCALE GENOMIC DNA]</scope>
    <source>
        <strain evidence="3 4">Harvey</strain>
    </source>
</reference>
<evidence type="ECO:0000313" key="3">
    <source>
        <dbReference type="EMBL" id="EUA85589.1"/>
    </source>
</evidence>
<feature type="compositionally biased region" description="Basic residues" evidence="1">
    <location>
        <begin position="76"/>
        <end position="97"/>
    </location>
</feature>
<evidence type="ECO:0000313" key="4">
    <source>
        <dbReference type="Proteomes" id="UP000020681"/>
    </source>
</evidence>
<keyword evidence="2" id="KW-0812">Transmembrane</keyword>
<proteinExistence type="predicted"/>
<dbReference type="PANTHER" id="PTHR23518:SF2">
    <property type="entry name" value="MAJOR FACILITATOR SUPERFAMILY TRANSPORTER"/>
    <property type="match status" value="1"/>
</dbReference>
<keyword evidence="2" id="KW-1133">Transmembrane helix</keyword>
<evidence type="ECO:0000256" key="2">
    <source>
        <dbReference type="SAM" id="Phobius"/>
    </source>
</evidence>
<name>A0ABN0QLQ6_MYCUL</name>
<dbReference type="Proteomes" id="UP000020681">
    <property type="component" value="Unassembled WGS sequence"/>
</dbReference>
<comment type="caution">
    <text evidence="3">The sequence shown here is derived from an EMBL/GenBank/DDBJ whole genome shotgun (WGS) entry which is preliminary data.</text>
</comment>
<feature type="region of interest" description="Disordered" evidence="1">
    <location>
        <begin position="76"/>
        <end position="102"/>
    </location>
</feature>
<accession>A0ABN0QLQ6</accession>
<dbReference type="PANTHER" id="PTHR23518">
    <property type="entry name" value="C-METHYLTRANSFERASE"/>
    <property type="match status" value="1"/>
</dbReference>
<sequence length="239" mass="25596">MSGPLGDRFARRPLIASGYGMAALGMLIVAAAGAWPGVLAGRVVDRLGKGLRGAPRDALLVDGVDPAQRRSRIRVSPHHGYARRGHRPAARAGRIRTVRPPDRPGALPGCDSRYAQRAAHRLGSGTTAQSCESQACIDTRRDSAAARRYWAVVSFLVLFSIANFPDALLLLRLKQIGFSVVGVIMAYVGYNAVYALASFPVGALADRLAGRWCTRLGWCFSRSAISGWASPPTPQPHGR</sequence>
<dbReference type="Gene3D" id="1.20.1250.20">
    <property type="entry name" value="MFS general substrate transporter like domains"/>
    <property type="match status" value="1"/>
</dbReference>
<dbReference type="SUPFAM" id="SSF103473">
    <property type="entry name" value="MFS general substrate transporter"/>
    <property type="match status" value="2"/>
</dbReference>
<organism evidence="3 4">
    <name type="scientific">Mycobacterium ulcerans str. Harvey</name>
    <dbReference type="NCBI Taxonomy" id="1299332"/>
    <lineage>
        <taxon>Bacteria</taxon>
        <taxon>Bacillati</taxon>
        <taxon>Actinomycetota</taxon>
        <taxon>Actinomycetes</taxon>
        <taxon>Mycobacteriales</taxon>
        <taxon>Mycobacteriaceae</taxon>
        <taxon>Mycobacterium</taxon>
        <taxon>Mycobacterium ulcerans group</taxon>
    </lineage>
</organism>
<gene>
    <name evidence="3" type="ORF">I551_8035</name>
</gene>
<feature type="transmembrane region" description="Helical" evidence="2">
    <location>
        <begin position="20"/>
        <end position="44"/>
    </location>
</feature>
<evidence type="ECO:0000256" key="1">
    <source>
        <dbReference type="SAM" id="MobiDB-lite"/>
    </source>
</evidence>
<feature type="transmembrane region" description="Helical" evidence="2">
    <location>
        <begin position="149"/>
        <end position="170"/>
    </location>
</feature>
<dbReference type="InterPro" id="IPR036259">
    <property type="entry name" value="MFS_trans_sf"/>
</dbReference>
<keyword evidence="4" id="KW-1185">Reference proteome</keyword>
<keyword evidence="2" id="KW-0472">Membrane</keyword>
<dbReference type="EMBL" id="JAOL01000190">
    <property type="protein sequence ID" value="EUA85589.1"/>
    <property type="molecule type" value="Genomic_DNA"/>
</dbReference>
<protein>
    <submittedName>
        <fullName evidence="3">Major Facilitator Superfamily protein</fullName>
    </submittedName>
</protein>
<feature type="transmembrane region" description="Helical" evidence="2">
    <location>
        <begin position="176"/>
        <end position="197"/>
    </location>
</feature>